<dbReference type="Proteomes" id="UP000371041">
    <property type="component" value="Chromosome"/>
</dbReference>
<dbReference type="RefSeq" id="WP_154075699.1">
    <property type="nucleotide sequence ID" value="NZ_CP045929.1"/>
</dbReference>
<dbReference type="EMBL" id="CP045929">
    <property type="protein sequence ID" value="QGK69098.1"/>
    <property type="molecule type" value="Genomic_DNA"/>
</dbReference>
<accession>A0A5Q3Q3C2</accession>
<dbReference type="InterPro" id="IPR011256">
    <property type="entry name" value="Reg_factor_effector_dom_sf"/>
</dbReference>
<dbReference type="KEGG" id="sace:GIY23_05715"/>
<gene>
    <name evidence="2" type="ORF">GIY23_05715</name>
</gene>
<dbReference type="SUPFAM" id="SSF55136">
    <property type="entry name" value="Probable bacterial effector-binding domain"/>
    <property type="match status" value="1"/>
</dbReference>
<evidence type="ECO:0000313" key="2">
    <source>
        <dbReference type="EMBL" id="QGK69098.1"/>
    </source>
</evidence>
<dbReference type="SMART" id="SM00871">
    <property type="entry name" value="AraC_E_bind"/>
    <property type="match status" value="1"/>
</dbReference>
<keyword evidence="3" id="KW-1185">Reference proteome</keyword>
<dbReference type="InterPro" id="IPR029442">
    <property type="entry name" value="GyrI-like"/>
</dbReference>
<reference evidence="3" key="1">
    <citation type="submission" date="2019-11" db="EMBL/GenBank/DDBJ databases">
        <title>The complete genome sequence of Saccharopolyspora sp. E2A.</title>
        <authorList>
            <person name="Zhang G."/>
        </authorList>
    </citation>
    <scope>NUCLEOTIDE SEQUENCE [LARGE SCALE GENOMIC DNA]</scope>
    <source>
        <strain evidence="3">E2A</strain>
    </source>
</reference>
<sequence>MTSNPTDSQAAPTLVTLPEVTTAVVRGSLPVSDLPGFFDSAFGTLVETVSAQQIGIVGAAFALHHRPPTDTADLEVGFPTDRAVRPEDGVVSSGLPAGRVARMVHAGAYDGLPGAWHRLQTWIEEQGLTPTAPVWEVYVTEPRPDMDPRDLRTELHWPLAD</sequence>
<dbReference type="Gene3D" id="3.20.80.10">
    <property type="entry name" value="Regulatory factor, effector binding domain"/>
    <property type="match status" value="1"/>
</dbReference>
<organism evidence="2 3">
    <name type="scientific">Allosaccharopolyspora coralli</name>
    <dbReference type="NCBI Taxonomy" id="2665642"/>
    <lineage>
        <taxon>Bacteria</taxon>
        <taxon>Bacillati</taxon>
        <taxon>Actinomycetota</taxon>
        <taxon>Actinomycetes</taxon>
        <taxon>Pseudonocardiales</taxon>
        <taxon>Pseudonocardiaceae</taxon>
        <taxon>Allosaccharopolyspora</taxon>
    </lineage>
</organism>
<feature type="domain" description="AraC effector-binding" evidence="1">
    <location>
        <begin position="10"/>
        <end position="160"/>
    </location>
</feature>
<dbReference type="AlphaFoldDB" id="A0A5Q3Q3C2"/>
<evidence type="ECO:0000313" key="3">
    <source>
        <dbReference type="Proteomes" id="UP000371041"/>
    </source>
</evidence>
<proteinExistence type="predicted"/>
<name>A0A5Q3Q3C2_9PSEU</name>
<evidence type="ECO:0000259" key="1">
    <source>
        <dbReference type="SMART" id="SM00871"/>
    </source>
</evidence>
<dbReference type="Pfam" id="PF06445">
    <property type="entry name" value="GyrI-like"/>
    <property type="match status" value="1"/>
</dbReference>
<dbReference type="InterPro" id="IPR010499">
    <property type="entry name" value="AraC_E-bd"/>
</dbReference>
<protein>
    <submittedName>
        <fullName evidence="2">AraC family transcriptional regulator</fullName>
    </submittedName>
</protein>